<proteinExistence type="predicted"/>
<keyword evidence="2" id="KW-1185">Reference proteome</keyword>
<evidence type="ECO:0000313" key="2">
    <source>
        <dbReference type="Proteomes" id="UP000320176"/>
    </source>
</evidence>
<evidence type="ECO:0000313" key="1">
    <source>
        <dbReference type="EMBL" id="TWT98483.1"/>
    </source>
</evidence>
<reference evidence="1 2" key="1">
    <citation type="submission" date="2019-02" db="EMBL/GenBank/DDBJ databases">
        <title>Deep-cultivation of Planctomycetes and their phenomic and genomic characterization uncovers novel biology.</title>
        <authorList>
            <person name="Wiegand S."/>
            <person name="Jogler M."/>
            <person name="Boedeker C."/>
            <person name="Pinto D."/>
            <person name="Vollmers J."/>
            <person name="Rivas-Marin E."/>
            <person name="Kohn T."/>
            <person name="Peeters S.H."/>
            <person name="Heuer A."/>
            <person name="Rast P."/>
            <person name="Oberbeckmann S."/>
            <person name="Bunk B."/>
            <person name="Jeske O."/>
            <person name="Meyerdierks A."/>
            <person name="Storesund J.E."/>
            <person name="Kallscheuer N."/>
            <person name="Luecker S."/>
            <person name="Lage O.M."/>
            <person name="Pohl T."/>
            <person name="Merkel B.J."/>
            <person name="Hornburger P."/>
            <person name="Mueller R.-W."/>
            <person name="Bruemmer F."/>
            <person name="Labrenz M."/>
            <person name="Spormann A.M."/>
            <person name="Op Den Camp H."/>
            <person name="Overmann J."/>
            <person name="Amann R."/>
            <person name="Jetten M.S.M."/>
            <person name="Mascher T."/>
            <person name="Medema M.H."/>
            <person name="Devos D.P."/>
            <person name="Kaster A.-K."/>
            <person name="Ovreas L."/>
            <person name="Rohde M."/>
            <person name="Galperin M.Y."/>
            <person name="Jogler C."/>
        </authorList>
    </citation>
    <scope>NUCLEOTIDE SEQUENCE [LARGE SCALE GENOMIC DNA]</scope>
    <source>
        <strain evidence="1 2">Pla52n</strain>
    </source>
</reference>
<dbReference type="AlphaFoldDB" id="A0A5C6AJV5"/>
<accession>A0A5C6AJV5</accession>
<name>A0A5C6AJV5_9BACT</name>
<protein>
    <submittedName>
        <fullName evidence="1">Uncharacterized protein</fullName>
    </submittedName>
</protein>
<comment type="caution">
    <text evidence="1">The sequence shown here is derived from an EMBL/GenBank/DDBJ whole genome shotgun (WGS) entry which is preliminary data.</text>
</comment>
<dbReference type="EMBL" id="SJPN01000006">
    <property type="protein sequence ID" value="TWT98483.1"/>
    <property type="molecule type" value="Genomic_DNA"/>
</dbReference>
<sequence>MMTSEAGKADRLSRQNRYPVDRFSINLGMPTAVNRSETRSVLISNRSRLAFGSVSASKSLLLTTGSGEAKTLAHLLHLGTLMLDELTRAVTT</sequence>
<gene>
    <name evidence="1" type="ORF">Pla52n_49970</name>
</gene>
<organism evidence="1 2">
    <name type="scientific">Stieleria varia</name>
    <dbReference type="NCBI Taxonomy" id="2528005"/>
    <lineage>
        <taxon>Bacteria</taxon>
        <taxon>Pseudomonadati</taxon>
        <taxon>Planctomycetota</taxon>
        <taxon>Planctomycetia</taxon>
        <taxon>Pirellulales</taxon>
        <taxon>Pirellulaceae</taxon>
        <taxon>Stieleria</taxon>
    </lineage>
</organism>
<dbReference type="Proteomes" id="UP000320176">
    <property type="component" value="Unassembled WGS sequence"/>
</dbReference>